<dbReference type="OrthoDB" id="9799337at2"/>
<evidence type="ECO:0000256" key="7">
    <source>
        <dbReference type="ARBA" id="ARBA00023004"/>
    </source>
</evidence>
<dbReference type="InterPro" id="IPR051535">
    <property type="entry name" value="Siderophore_ABC-ATPase"/>
</dbReference>
<dbReference type="InterPro" id="IPR003593">
    <property type="entry name" value="AAA+_ATPase"/>
</dbReference>
<evidence type="ECO:0000256" key="8">
    <source>
        <dbReference type="ARBA" id="ARBA00023065"/>
    </source>
</evidence>
<keyword evidence="3" id="KW-1003">Cell membrane</keyword>
<dbReference type="CDD" id="cd03214">
    <property type="entry name" value="ABC_Iron-Siderophores_B12_Hemin"/>
    <property type="match status" value="1"/>
</dbReference>
<feature type="domain" description="ABC transporter" evidence="10">
    <location>
        <begin position="2"/>
        <end position="236"/>
    </location>
</feature>
<reference evidence="12" key="1">
    <citation type="submission" date="2011-04" db="EMBL/GenBank/DDBJ databases">
        <title>The complete genome of Spirochaeta coccoides DSM 17374.</title>
        <authorList>
            <person name="Lucas S."/>
            <person name="Copeland A."/>
            <person name="Lapidus A."/>
            <person name="Bruce D."/>
            <person name="Goodwin L."/>
            <person name="Pitluck S."/>
            <person name="Peters L."/>
            <person name="Kyrpides N."/>
            <person name="Mavromatis K."/>
            <person name="Pagani I."/>
            <person name="Ivanova N."/>
            <person name="Ovchinnikova G."/>
            <person name="Lu M."/>
            <person name="Detter J.C."/>
            <person name="Tapia R."/>
            <person name="Han C."/>
            <person name="Land M."/>
            <person name="Hauser L."/>
            <person name="Markowitz V."/>
            <person name="Cheng J.-F."/>
            <person name="Hugenholtz P."/>
            <person name="Woyke T."/>
            <person name="Wu D."/>
            <person name="Spring S."/>
            <person name="Schroeder M."/>
            <person name="Brambilla E."/>
            <person name="Klenk H.-P."/>
            <person name="Eisen J.A."/>
        </authorList>
    </citation>
    <scope>NUCLEOTIDE SEQUENCE [LARGE SCALE GENOMIC DNA]</scope>
    <source>
        <strain evidence="12">ATCC BAA-1237 / DSM 17374 / SPN1</strain>
    </source>
</reference>
<sequence>MITTRNVSKSYGARSILADVDITVLRGGLTALVGPNGAGKSTLLSIIGRLISAGDGVISIDGKSLADYSTHDLSTTLSTLRQSNHSNVRLSVQQLVEFGRHPYSRSRLTSHDQEIVKAAIRQAGMESFADRYIDQLSGGERQRAYIAMILAQDTPYVLLDEPLNNLDMKHATQIMRVLRRMADKSGKTVVVVLHDINFAASWADRIIALKDGKVLYSGSVDEVISPGPLKDIFDLDITVTQVNGRKVCLYYS</sequence>
<dbReference type="SMART" id="SM00382">
    <property type="entry name" value="AAA"/>
    <property type="match status" value="1"/>
</dbReference>
<proteinExistence type="predicted"/>
<dbReference type="GO" id="GO:0005886">
    <property type="term" value="C:plasma membrane"/>
    <property type="evidence" value="ECO:0007669"/>
    <property type="project" value="UniProtKB-SubCell"/>
</dbReference>
<dbReference type="eggNOG" id="COG4604">
    <property type="taxonomic scope" value="Bacteria"/>
</dbReference>
<dbReference type="PANTHER" id="PTHR42771:SF3">
    <property type="entry name" value="PETROBACTIN IMPORT ATP-BINDING PROTEIN YCLP"/>
    <property type="match status" value="1"/>
</dbReference>
<dbReference type="STRING" id="760011.Spico_1123"/>
<keyword evidence="8" id="KW-0406">Ion transport</keyword>
<dbReference type="EC" id="3.6.3.34" evidence="11"/>
<dbReference type="PROSITE" id="PS50893">
    <property type="entry name" value="ABC_TRANSPORTER_2"/>
    <property type="match status" value="1"/>
</dbReference>
<protein>
    <submittedName>
        <fullName evidence="11">Iron-chelate-transporting ATPase</fullName>
        <ecNumber evidence="11">3.6.3.34</ecNumber>
    </submittedName>
</protein>
<evidence type="ECO:0000313" key="12">
    <source>
        <dbReference type="Proteomes" id="UP000007939"/>
    </source>
</evidence>
<evidence type="ECO:0000256" key="3">
    <source>
        <dbReference type="ARBA" id="ARBA00022475"/>
    </source>
</evidence>
<evidence type="ECO:0000256" key="5">
    <source>
        <dbReference type="ARBA" id="ARBA00022741"/>
    </source>
</evidence>
<evidence type="ECO:0000256" key="2">
    <source>
        <dbReference type="ARBA" id="ARBA00022448"/>
    </source>
</evidence>
<dbReference type="InterPro" id="IPR027417">
    <property type="entry name" value="P-loop_NTPase"/>
</dbReference>
<keyword evidence="12" id="KW-1185">Reference proteome</keyword>
<evidence type="ECO:0000259" key="10">
    <source>
        <dbReference type="PROSITE" id="PS50893"/>
    </source>
</evidence>
<dbReference type="GO" id="GO:0016887">
    <property type="term" value="F:ATP hydrolysis activity"/>
    <property type="evidence" value="ECO:0007669"/>
    <property type="project" value="InterPro"/>
</dbReference>
<dbReference type="RefSeq" id="WP_013739739.1">
    <property type="nucleotide sequence ID" value="NC_015436.1"/>
</dbReference>
<keyword evidence="2" id="KW-0813">Transport</keyword>
<dbReference type="FunFam" id="3.40.50.300:FF:000134">
    <property type="entry name" value="Iron-enterobactin ABC transporter ATP-binding protein"/>
    <property type="match status" value="1"/>
</dbReference>
<dbReference type="GO" id="GO:0006826">
    <property type="term" value="P:iron ion transport"/>
    <property type="evidence" value="ECO:0007669"/>
    <property type="project" value="UniProtKB-KW"/>
</dbReference>
<evidence type="ECO:0000256" key="9">
    <source>
        <dbReference type="ARBA" id="ARBA00023136"/>
    </source>
</evidence>
<name>F4GL04_PARC1</name>
<dbReference type="PANTHER" id="PTHR42771">
    <property type="entry name" value="IRON(3+)-HYDROXAMATE IMPORT ATP-BINDING PROTEIN FHUC"/>
    <property type="match status" value="1"/>
</dbReference>
<gene>
    <name evidence="11" type="ordered locus">Spico_1123</name>
</gene>
<keyword evidence="7" id="KW-0408">Iron</keyword>
<comment type="subcellular location">
    <subcellularLocation>
        <location evidence="1">Cell membrane</location>
        <topology evidence="1">Peripheral membrane protein</topology>
    </subcellularLocation>
</comment>
<dbReference type="Pfam" id="PF00005">
    <property type="entry name" value="ABC_tran"/>
    <property type="match status" value="1"/>
</dbReference>
<keyword evidence="6" id="KW-0067">ATP-binding</keyword>
<dbReference type="InterPro" id="IPR003439">
    <property type="entry name" value="ABC_transporter-like_ATP-bd"/>
</dbReference>
<keyword evidence="5" id="KW-0547">Nucleotide-binding</keyword>
<dbReference type="HOGENOM" id="CLU_000604_1_11_12"/>
<dbReference type="AlphaFoldDB" id="F4GL04"/>
<dbReference type="EMBL" id="CP002659">
    <property type="protein sequence ID" value="AEC02344.1"/>
    <property type="molecule type" value="Genomic_DNA"/>
</dbReference>
<evidence type="ECO:0000256" key="1">
    <source>
        <dbReference type="ARBA" id="ARBA00004202"/>
    </source>
</evidence>
<evidence type="ECO:0000256" key="4">
    <source>
        <dbReference type="ARBA" id="ARBA00022496"/>
    </source>
</evidence>
<keyword evidence="4" id="KW-0410">Iron transport</keyword>
<reference evidence="11 12" key="2">
    <citation type="journal article" date="2012" name="Stand. Genomic Sci.">
        <title>Complete genome sequence of the termite hindgut bacterium Spirochaeta coccoides type strain (SPN1(T)), reclassification in the genus Sphaerochaeta as Sphaerochaeta coccoides comb. nov. and emendations of the family Spirochaetaceae and the genus Sphaerochaeta.</title>
        <authorList>
            <person name="Abt B."/>
            <person name="Han C."/>
            <person name="Scheuner C."/>
            <person name="Lu M."/>
            <person name="Lapidus A."/>
            <person name="Nolan M."/>
            <person name="Lucas S."/>
            <person name="Hammon N."/>
            <person name="Deshpande S."/>
            <person name="Cheng J.F."/>
            <person name="Tapia R."/>
            <person name="Goodwin L.A."/>
            <person name="Pitluck S."/>
            <person name="Liolios K."/>
            <person name="Pagani I."/>
            <person name="Ivanova N."/>
            <person name="Mavromatis K."/>
            <person name="Mikhailova N."/>
            <person name="Huntemann M."/>
            <person name="Pati A."/>
            <person name="Chen A."/>
            <person name="Palaniappan K."/>
            <person name="Land M."/>
            <person name="Hauser L."/>
            <person name="Brambilla E.M."/>
            <person name="Rohde M."/>
            <person name="Spring S."/>
            <person name="Gronow S."/>
            <person name="Goker M."/>
            <person name="Woyke T."/>
            <person name="Bristow J."/>
            <person name="Eisen J.A."/>
            <person name="Markowitz V."/>
            <person name="Hugenholtz P."/>
            <person name="Kyrpides N.C."/>
            <person name="Klenk H.P."/>
            <person name="Detter J.C."/>
        </authorList>
    </citation>
    <scope>NUCLEOTIDE SEQUENCE [LARGE SCALE GENOMIC DNA]</scope>
    <source>
        <strain evidence="12">ATCC BAA-1237 / DSM 17374 / SPN1</strain>
    </source>
</reference>
<dbReference type="SUPFAM" id="SSF52540">
    <property type="entry name" value="P-loop containing nucleoside triphosphate hydrolases"/>
    <property type="match status" value="1"/>
</dbReference>
<keyword evidence="9" id="KW-0472">Membrane</keyword>
<dbReference type="KEGG" id="scc:Spico_1123"/>
<keyword evidence="11" id="KW-0378">Hydrolase</keyword>
<dbReference type="Proteomes" id="UP000007939">
    <property type="component" value="Chromosome"/>
</dbReference>
<accession>F4GL04</accession>
<evidence type="ECO:0000313" key="11">
    <source>
        <dbReference type="EMBL" id="AEC02344.1"/>
    </source>
</evidence>
<dbReference type="GO" id="GO:0005524">
    <property type="term" value="F:ATP binding"/>
    <property type="evidence" value="ECO:0007669"/>
    <property type="project" value="UniProtKB-KW"/>
</dbReference>
<dbReference type="Gene3D" id="3.40.50.300">
    <property type="entry name" value="P-loop containing nucleotide triphosphate hydrolases"/>
    <property type="match status" value="1"/>
</dbReference>
<evidence type="ECO:0000256" key="6">
    <source>
        <dbReference type="ARBA" id="ARBA00022840"/>
    </source>
</evidence>
<organism evidence="11 12">
    <name type="scientific">Parasphaerochaeta coccoides (strain ATCC BAA-1237 / DSM 17374 / SPN1)</name>
    <name type="common">Sphaerochaeta coccoides</name>
    <dbReference type="NCBI Taxonomy" id="760011"/>
    <lineage>
        <taxon>Bacteria</taxon>
        <taxon>Pseudomonadati</taxon>
        <taxon>Spirochaetota</taxon>
        <taxon>Spirochaetia</taxon>
        <taxon>Spirochaetales</taxon>
        <taxon>Sphaerochaetaceae</taxon>
        <taxon>Parasphaerochaeta</taxon>
    </lineage>
</organism>